<evidence type="ECO:0000256" key="5">
    <source>
        <dbReference type="ARBA" id="ARBA00022573"/>
    </source>
</evidence>
<dbReference type="InterPro" id="IPR015422">
    <property type="entry name" value="PyrdxlP-dep_Trfase_small"/>
</dbReference>
<keyword evidence="7" id="KW-0456">Lyase</keyword>
<evidence type="ECO:0000256" key="9">
    <source>
        <dbReference type="ARBA" id="ARBA00048531"/>
    </source>
</evidence>
<dbReference type="AlphaFoldDB" id="A0A917I4S5"/>
<sequence>MAAARARFPDAPQPWIDLSTGINPVAYPVGSISADAWMRLPDSEDTAELERVAADAYGAPDPASVVAAPGAQALIQVLPGLLRPRRVGVLGFTYAEHARCFRRLGADVVTLDSLDEAAASDVVVVVNPNNPDGRLVPPARLLEAGARLASQGGALVVDEAFLDVLDPALSVADNAADAGVIVLRSFGKFYGLAGLRLGFAIAPLRIARALRDALGPWALSGPAIQVGARALADAAWLRDQRRRLAADAARMDALLMGHGFRIVGGTPLFRLAEHDASERLFELLGAQGVLVRPFPQRPAWLRFGLPEPDVWDLLHRRMENAVRSACNQS</sequence>
<proteinExistence type="predicted"/>
<dbReference type="InterPro" id="IPR004838">
    <property type="entry name" value="NHTrfase_class1_PyrdxlP-BS"/>
</dbReference>
<dbReference type="InterPro" id="IPR005860">
    <property type="entry name" value="CobD"/>
</dbReference>
<dbReference type="NCBIfam" id="TIGR01140">
    <property type="entry name" value="L_thr_O3P_dcar"/>
    <property type="match status" value="1"/>
</dbReference>
<dbReference type="PANTHER" id="PTHR42885:SF1">
    <property type="entry name" value="THREONINE-PHOSPHATE DECARBOXYLASE"/>
    <property type="match status" value="1"/>
</dbReference>
<evidence type="ECO:0000256" key="6">
    <source>
        <dbReference type="ARBA" id="ARBA00022898"/>
    </source>
</evidence>
<dbReference type="SUPFAM" id="SSF53383">
    <property type="entry name" value="PLP-dependent transferases"/>
    <property type="match status" value="1"/>
</dbReference>
<dbReference type="InterPro" id="IPR004839">
    <property type="entry name" value="Aminotransferase_I/II_large"/>
</dbReference>
<evidence type="ECO:0000256" key="4">
    <source>
        <dbReference type="ARBA" id="ARBA00012285"/>
    </source>
</evidence>
<dbReference type="EC" id="4.1.1.81" evidence="4"/>
<comment type="pathway">
    <text evidence="3">Cofactor biosynthesis; adenosylcobalamin biosynthesis.</text>
</comment>
<dbReference type="GO" id="GO:0030170">
    <property type="term" value="F:pyridoxal phosphate binding"/>
    <property type="evidence" value="ECO:0007669"/>
    <property type="project" value="InterPro"/>
</dbReference>
<dbReference type="InterPro" id="IPR015424">
    <property type="entry name" value="PyrdxlP-dep_Trfase"/>
</dbReference>
<dbReference type="EMBL" id="BMES01000001">
    <property type="protein sequence ID" value="GGH10597.1"/>
    <property type="molecule type" value="Genomic_DNA"/>
</dbReference>
<dbReference type="Gene3D" id="3.90.1150.10">
    <property type="entry name" value="Aspartate Aminotransferase, domain 1"/>
    <property type="match status" value="1"/>
</dbReference>
<dbReference type="GO" id="GO:0048472">
    <property type="term" value="F:threonine-phosphate decarboxylase activity"/>
    <property type="evidence" value="ECO:0007669"/>
    <property type="project" value="UniProtKB-EC"/>
</dbReference>
<feature type="domain" description="Aminotransferase class I/classII large" evidence="10">
    <location>
        <begin position="36"/>
        <end position="305"/>
    </location>
</feature>
<comment type="function">
    <text evidence="2">Decarboxylates L-threonine-O-3-phosphate to yield (R)-1-amino-2-propanol O-2-phosphate, the precursor for the linkage between the nucleotide loop and the corrin ring in cobalamin.</text>
</comment>
<comment type="catalytic activity">
    <reaction evidence="9">
        <text>O-phospho-L-threonine + H(+) = (R)-1-aminopropan-2-yl phosphate + CO2</text>
        <dbReference type="Rhea" id="RHEA:11492"/>
        <dbReference type="ChEBI" id="CHEBI:15378"/>
        <dbReference type="ChEBI" id="CHEBI:16526"/>
        <dbReference type="ChEBI" id="CHEBI:58563"/>
        <dbReference type="ChEBI" id="CHEBI:58675"/>
        <dbReference type="EC" id="4.1.1.81"/>
    </reaction>
</comment>
<reference evidence="11" key="1">
    <citation type="journal article" date="2014" name="Int. J. Syst. Evol. Microbiol.">
        <title>Complete genome sequence of Corynebacterium casei LMG S-19264T (=DSM 44701T), isolated from a smear-ripened cheese.</title>
        <authorList>
            <consortium name="US DOE Joint Genome Institute (JGI-PGF)"/>
            <person name="Walter F."/>
            <person name="Albersmeier A."/>
            <person name="Kalinowski J."/>
            <person name="Ruckert C."/>
        </authorList>
    </citation>
    <scope>NUCLEOTIDE SEQUENCE</scope>
    <source>
        <strain evidence="11">CGMCC 1.12214</strain>
    </source>
</reference>
<evidence type="ECO:0000259" key="10">
    <source>
        <dbReference type="Pfam" id="PF00155"/>
    </source>
</evidence>
<evidence type="ECO:0000256" key="1">
    <source>
        <dbReference type="ARBA" id="ARBA00001933"/>
    </source>
</evidence>
<evidence type="ECO:0000313" key="12">
    <source>
        <dbReference type="Proteomes" id="UP000603912"/>
    </source>
</evidence>
<dbReference type="CDD" id="cd00609">
    <property type="entry name" value="AAT_like"/>
    <property type="match status" value="1"/>
</dbReference>
<keyword evidence="5" id="KW-0169">Cobalamin biosynthesis</keyword>
<dbReference type="PANTHER" id="PTHR42885">
    <property type="entry name" value="HISTIDINOL-PHOSPHATE AMINOTRANSFERASE-RELATED"/>
    <property type="match status" value="1"/>
</dbReference>
<keyword evidence="6" id="KW-0663">Pyridoxal phosphate</keyword>
<comment type="cofactor">
    <cofactor evidence="1">
        <name>pyridoxal 5'-phosphate</name>
        <dbReference type="ChEBI" id="CHEBI:597326"/>
    </cofactor>
</comment>
<dbReference type="GO" id="GO:0009236">
    <property type="term" value="P:cobalamin biosynthetic process"/>
    <property type="evidence" value="ECO:0007669"/>
    <property type="project" value="UniProtKB-KW"/>
</dbReference>
<dbReference type="Gene3D" id="3.40.640.10">
    <property type="entry name" value="Type I PLP-dependent aspartate aminotransferase-like (Major domain)"/>
    <property type="match status" value="1"/>
</dbReference>
<evidence type="ECO:0000256" key="3">
    <source>
        <dbReference type="ARBA" id="ARBA00004953"/>
    </source>
</evidence>
<dbReference type="InterPro" id="IPR015421">
    <property type="entry name" value="PyrdxlP-dep_Trfase_major"/>
</dbReference>
<evidence type="ECO:0000256" key="8">
    <source>
        <dbReference type="ARBA" id="ARBA00029996"/>
    </source>
</evidence>
<dbReference type="Pfam" id="PF00155">
    <property type="entry name" value="Aminotran_1_2"/>
    <property type="match status" value="1"/>
</dbReference>
<protein>
    <recommendedName>
        <fullName evidence="4">threonine-phosphate decarboxylase</fullName>
        <ecNumber evidence="4">4.1.1.81</ecNumber>
    </recommendedName>
    <alternativeName>
        <fullName evidence="8">L-threonine-O-3-phosphate decarboxylase</fullName>
    </alternativeName>
</protein>
<keyword evidence="12" id="KW-1185">Reference proteome</keyword>
<organism evidence="11 12">
    <name type="scientific">Alsobacter metallidurans</name>
    <dbReference type="NCBI Taxonomy" id="340221"/>
    <lineage>
        <taxon>Bacteria</taxon>
        <taxon>Pseudomonadati</taxon>
        <taxon>Pseudomonadota</taxon>
        <taxon>Alphaproteobacteria</taxon>
        <taxon>Hyphomicrobiales</taxon>
        <taxon>Alsobacteraceae</taxon>
        <taxon>Alsobacter</taxon>
    </lineage>
</organism>
<reference evidence="11" key="2">
    <citation type="submission" date="2020-09" db="EMBL/GenBank/DDBJ databases">
        <authorList>
            <person name="Sun Q."/>
            <person name="Zhou Y."/>
        </authorList>
    </citation>
    <scope>NUCLEOTIDE SEQUENCE</scope>
    <source>
        <strain evidence="11">CGMCC 1.12214</strain>
    </source>
</reference>
<evidence type="ECO:0000256" key="2">
    <source>
        <dbReference type="ARBA" id="ARBA00003444"/>
    </source>
</evidence>
<dbReference type="PROSITE" id="PS00105">
    <property type="entry name" value="AA_TRANSFER_CLASS_1"/>
    <property type="match status" value="1"/>
</dbReference>
<name>A0A917I4S5_9HYPH</name>
<comment type="caution">
    <text evidence="11">The sequence shown here is derived from an EMBL/GenBank/DDBJ whole genome shotgun (WGS) entry which is preliminary data.</text>
</comment>
<gene>
    <name evidence="11" type="ORF">GCM10007036_07220</name>
</gene>
<evidence type="ECO:0000313" key="11">
    <source>
        <dbReference type="EMBL" id="GGH10597.1"/>
    </source>
</evidence>
<accession>A0A917I4S5</accession>
<dbReference type="Proteomes" id="UP000603912">
    <property type="component" value="Unassembled WGS sequence"/>
</dbReference>
<evidence type="ECO:0000256" key="7">
    <source>
        <dbReference type="ARBA" id="ARBA00023239"/>
    </source>
</evidence>